<gene>
    <name evidence="1" type="ORF">GNE07_29405</name>
</gene>
<proteinExistence type="predicted"/>
<dbReference type="AlphaFoldDB" id="A0AAW9WQA0"/>
<name>A0AAW9WQA0_9FIRM</name>
<protein>
    <submittedName>
        <fullName evidence="1">Uncharacterized protein</fullName>
    </submittedName>
</protein>
<dbReference type="Proteomes" id="UP000434223">
    <property type="component" value="Unassembled WGS sequence"/>
</dbReference>
<sequence>MRTAIHLQEPEVDELLWNTIIQFEGYPFCTSKGLKFSYIIKKRRDGSNSGEMFISRKEKSITKATVMIAFHKALELMDAEGSVSGPKKLGTFGASYLYPVFIRLFLPENRRL</sequence>
<evidence type="ECO:0000313" key="1">
    <source>
        <dbReference type="EMBL" id="MUB67136.1"/>
    </source>
</evidence>
<reference evidence="1 2" key="1">
    <citation type="submission" date="2019-09" db="EMBL/GenBank/DDBJ databases">
        <title>Draft genome sequencing of Hungatella hathewayi 123Y-2.</title>
        <authorList>
            <person name="Lv Q."/>
            <person name="Li S."/>
        </authorList>
    </citation>
    <scope>NUCLEOTIDE SEQUENCE [LARGE SCALE GENOMIC DNA]</scope>
    <source>
        <strain evidence="1 2">123Y-2</strain>
    </source>
</reference>
<dbReference type="EMBL" id="WNME01000048">
    <property type="protein sequence ID" value="MUB67136.1"/>
    <property type="molecule type" value="Genomic_DNA"/>
</dbReference>
<organism evidence="1 2">
    <name type="scientific">Hungatella hathewayi</name>
    <dbReference type="NCBI Taxonomy" id="154046"/>
    <lineage>
        <taxon>Bacteria</taxon>
        <taxon>Bacillati</taxon>
        <taxon>Bacillota</taxon>
        <taxon>Clostridia</taxon>
        <taxon>Lachnospirales</taxon>
        <taxon>Lachnospiraceae</taxon>
        <taxon>Hungatella</taxon>
    </lineage>
</organism>
<evidence type="ECO:0000313" key="2">
    <source>
        <dbReference type="Proteomes" id="UP000434223"/>
    </source>
</evidence>
<comment type="caution">
    <text evidence="1">The sequence shown here is derived from an EMBL/GenBank/DDBJ whole genome shotgun (WGS) entry which is preliminary data.</text>
</comment>
<accession>A0AAW9WQA0</accession>